<name>A0A242K1V3_9ENTE</name>
<comment type="similarity">
    <text evidence="1 6">Belongs to the peptidase M42 family.</text>
</comment>
<dbReference type="PANTHER" id="PTHR32481:SF0">
    <property type="entry name" value="AMINOPEPTIDASE YPDE-RELATED"/>
    <property type="match status" value="1"/>
</dbReference>
<dbReference type="SUPFAM" id="SSF101821">
    <property type="entry name" value="Aminopeptidase/glucanase lid domain"/>
    <property type="match status" value="1"/>
</dbReference>
<feature type="binding site" evidence="8">
    <location>
        <position position="173"/>
    </location>
    <ligand>
        <name>Zn(2+)</name>
        <dbReference type="ChEBI" id="CHEBI:29105"/>
        <label>1</label>
    </ligand>
</feature>
<dbReference type="RefSeq" id="WP_086350629.1">
    <property type="nucleotide sequence ID" value="NZ_CP147247.1"/>
</dbReference>
<dbReference type="InterPro" id="IPR023367">
    <property type="entry name" value="Peptidase_M42_dom2"/>
</dbReference>
<keyword evidence="5" id="KW-0378">Hydrolase</keyword>
<keyword evidence="3" id="KW-0645">Protease</keyword>
<feature type="binding site" evidence="8">
    <location>
        <position position="207"/>
    </location>
    <ligand>
        <name>Zn(2+)</name>
        <dbReference type="ChEBI" id="CHEBI:29105"/>
        <label>2</label>
    </ligand>
</feature>
<evidence type="ECO:0000256" key="2">
    <source>
        <dbReference type="ARBA" id="ARBA00022438"/>
    </source>
</evidence>
<evidence type="ECO:0000256" key="5">
    <source>
        <dbReference type="ARBA" id="ARBA00022801"/>
    </source>
</evidence>
<dbReference type="InterPro" id="IPR008007">
    <property type="entry name" value="Peptidase_M42"/>
</dbReference>
<evidence type="ECO:0000256" key="8">
    <source>
        <dbReference type="PIRSR" id="PIRSR001123-2"/>
    </source>
</evidence>
<evidence type="ECO:0000256" key="3">
    <source>
        <dbReference type="ARBA" id="ARBA00022670"/>
    </source>
</evidence>
<evidence type="ECO:0000313" key="11">
    <source>
        <dbReference type="Proteomes" id="UP000195141"/>
    </source>
</evidence>
<reference evidence="9" key="1">
    <citation type="submission" date="2017-05" db="EMBL/GenBank/DDBJ databases">
        <title>The Genome Sequence of Enterococcus sp. 9E7_DIV0242.</title>
        <authorList>
            <consortium name="The Broad Institute Genomics Platform"/>
            <consortium name="The Broad Institute Genomic Center for Infectious Diseases"/>
            <person name="Earl A."/>
            <person name="Manson A."/>
            <person name="Schwartman J."/>
            <person name="Gilmore M."/>
            <person name="Abouelleil A."/>
            <person name="Cao P."/>
            <person name="Chapman S."/>
            <person name="Cusick C."/>
            <person name="Shea T."/>
            <person name="Young S."/>
            <person name="Neafsey D."/>
            <person name="Nusbaum C."/>
            <person name="Birren B."/>
        </authorList>
    </citation>
    <scope>NUCLEOTIDE SEQUENCE [LARGE SCALE GENOMIC DNA]</scope>
    <source>
        <strain evidence="9">9E7_DIV0242</strain>
    </source>
</reference>
<gene>
    <name evidence="10" type="ORF">A5888_003342</name>
    <name evidence="9" type="ORF">A5888_003642</name>
</gene>
<evidence type="ECO:0000256" key="7">
    <source>
        <dbReference type="PIRSR" id="PIRSR001123-1"/>
    </source>
</evidence>
<evidence type="ECO:0000256" key="4">
    <source>
        <dbReference type="ARBA" id="ARBA00022723"/>
    </source>
</evidence>
<dbReference type="Pfam" id="PF05343">
    <property type="entry name" value="Peptidase_M42"/>
    <property type="match status" value="1"/>
</dbReference>
<dbReference type="Proteomes" id="UP000195141">
    <property type="component" value="Chromosome"/>
</dbReference>
<dbReference type="EMBL" id="NGMM01000007">
    <property type="protein sequence ID" value="OTP11543.1"/>
    <property type="molecule type" value="Genomic_DNA"/>
</dbReference>
<feature type="binding site" evidence="8">
    <location>
        <position position="229"/>
    </location>
    <ligand>
        <name>Zn(2+)</name>
        <dbReference type="ChEBI" id="CHEBI:29105"/>
        <label>1</label>
    </ligand>
</feature>
<dbReference type="GO" id="GO:0004177">
    <property type="term" value="F:aminopeptidase activity"/>
    <property type="evidence" value="ECO:0007669"/>
    <property type="project" value="UniProtKB-UniRule"/>
</dbReference>
<evidence type="ECO:0000313" key="9">
    <source>
        <dbReference type="EMBL" id="OTP11543.1"/>
    </source>
</evidence>
<sequence length="351" mass="38604">MKLKKRLIELSNIDGIAGREDAVGKYLATSISQNSEQDAFKNYYFGDLTTEKKKIAVYAHLDEVGFFVRDINPEGFIYFQPLGGWWGHVMLGQSVRITARKNKRVVQGIIGTLPEGSVMGEAVVSIDKMYIDLGVESREEVAELGIQIGDMITPNTLASESVNGKYIIGKALDNRVGCSVMAEVLDYFYEHPLSQLEVIGVATAQEEVGTRGSKVAAPRVRGDINIIIDVANGKDTPKAAARKTRILGKGPGICLYDKTALANMELADALQETAEEEQVPWQFDQLTGGGTDAGAIQLYEGQPTIVLSIPVRYCHSWHSLVSIDDCKNTIALICRYIEKVERKLRDSDDTL</sequence>
<feature type="binding site" evidence="8">
    <location>
        <position position="60"/>
    </location>
    <ligand>
        <name>Zn(2+)</name>
        <dbReference type="ChEBI" id="CHEBI:29105"/>
        <label>1</label>
    </ligand>
</feature>
<dbReference type="Gene3D" id="3.40.630.10">
    <property type="entry name" value="Zn peptidases"/>
    <property type="match status" value="1"/>
</dbReference>
<feature type="binding site" evidence="8">
    <location>
        <position position="315"/>
    </location>
    <ligand>
        <name>Zn(2+)</name>
        <dbReference type="ChEBI" id="CHEBI:29105"/>
        <label>2</label>
    </ligand>
</feature>
<dbReference type="SUPFAM" id="SSF53187">
    <property type="entry name" value="Zn-dependent exopeptidases"/>
    <property type="match status" value="1"/>
</dbReference>
<dbReference type="EMBL" id="CP147247">
    <property type="protein sequence ID" value="WYJ91574.1"/>
    <property type="molecule type" value="Genomic_DNA"/>
</dbReference>
<reference evidence="10" key="3">
    <citation type="submission" date="2024-03" db="EMBL/GenBank/DDBJ databases">
        <title>The Genome Sequence of Enterococcus sp. DIV0242b.</title>
        <authorList>
            <consortium name="The Broad Institute Genomics Platform"/>
            <consortium name="The Broad Institute Microbial Omics Core"/>
            <consortium name="The Broad Institute Genomic Center for Infectious Diseases"/>
            <person name="Earl A."/>
            <person name="Manson A."/>
            <person name="Gilmore M."/>
            <person name="Schwartman J."/>
            <person name="Shea T."/>
            <person name="Abouelleil A."/>
            <person name="Cao P."/>
            <person name="Chapman S."/>
            <person name="Cusick C."/>
            <person name="Young S."/>
            <person name="Neafsey D."/>
            <person name="Nusbaum C."/>
            <person name="Birren B."/>
        </authorList>
    </citation>
    <scope>NUCLEOTIDE SEQUENCE</scope>
    <source>
        <strain evidence="10">9E7_DIV0242</strain>
    </source>
</reference>
<feature type="active site" description="Proton acceptor" evidence="7">
    <location>
        <position position="206"/>
    </location>
</feature>
<dbReference type="AlphaFoldDB" id="A0A242K1V3"/>
<dbReference type="GO" id="GO:0006508">
    <property type="term" value="P:proteolysis"/>
    <property type="evidence" value="ECO:0007669"/>
    <property type="project" value="UniProtKB-KW"/>
</dbReference>
<accession>A0A242K1V3</accession>
<reference evidence="10" key="2">
    <citation type="submission" date="2017-05" db="EMBL/GenBank/DDBJ databases">
        <authorList>
            <consortium name="The Broad Institute Genomics Platform"/>
            <consortium name="The Broad Institute Genomic Center for Infectious Diseases"/>
            <person name="Earl A."/>
            <person name="Manson A."/>
            <person name="Schwartman J."/>
            <person name="Gilmore M."/>
            <person name="Abouelleil A."/>
            <person name="Cao P."/>
            <person name="Chapman S."/>
            <person name="Cusick C."/>
            <person name="Shea T."/>
            <person name="Young S."/>
            <person name="Neafsey D."/>
            <person name="Nusbaum C."/>
            <person name="Birren B."/>
        </authorList>
    </citation>
    <scope>NUCLEOTIDE SEQUENCE</scope>
    <source>
        <strain evidence="10">9E7_DIV0242</strain>
    </source>
</reference>
<keyword evidence="11" id="KW-1185">Reference proteome</keyword>
<organism evidence="9">
    <name type="scientific">Candidatus Enterococcus clewellii</name>
    <dbReference type="NCBI Taxonomy" id="1834193"/>
    <lineage>
        <taxon>Bacteria</taxon>
        <taxon>Bacillati</taxon>
        <taxon>Bacillota</taxon>
        <taxon>Bacilli</taxon>
        <taxon>Lactobacillales</taxon>
        <taxon>Enterococcaceae</taxon>
        <taxon>Enterococcus</taxon>
    </lineage>
</organism>
<dbReference type="OrthoDB" id="9772053at2"/>
<evidence type="ECO:0008006" key="12">
    <source>
        <dbReference type="Google" id="ProtNLM"/>
    </source>
</evidence>
<proteinExistence type="inferred from homology"/>
<dbReference type="PIRSF" id="PIRSF001123">
    <property type="entry name" value="PepA_GA"/>
    <property type="match status" value="1"/>
</dbReference>
<protein>
    <recommendedName>
        <fullName evidence="12">M42 family peptidase</fullName>
    </recommendedName>
</protein>
<dbReference type="PANTHER" id="PTHR32481">
    <property type="entry name" value="AMINOPEPTIDASE"/>
    <property type="match status" value="1"/>
</dbReference>
<keyword evidence="4 8" id="KW-0479">Metal-binding</keyword>
<comment type="cofactor">
    <cofactor evidence="8">
        <name>a divalent metal cation</name>
        <dbReference type="ChEBI" id="CHEBI:60240"/>
    </cofactor>
    <text evidence="8">Binds 2 divalent metal cations per subunit.</text>
</comment>
<feature type="binding site" evidence="8">
    <location>
        <position position="173"/>
    </location>
    <ligand>
        <name>Zn(2+)</name>
        <dbReference type="ChEBI" id="CHEBI:29105"/>
        <label>2</label>
    </ligand>
</feature>
<dbReference type="Gene3D" id="2.40.30.40">
    <property type="entry name" value="Peptidase M42, domain 2"/>
    <property type="match status" value="1"/>
</dbReference>
<keyword evidence="2" id="KW-0031">Aminopeptidase</keyword>
<evidence type="ECO:0000256" key="6">
    <source>
        <dbReference type="PIRNR" id="PIRNR001123"/>
    </source>
</evidence>
<evidence type="ECO:0000313" key="10">
    <source>
        <dbReference type="EMBL" id="WYJ91574.1"/>
    </source>
</evidence>
<evidence type="ECO:0000256" key="1">
    <source>
        <dbReference type="ARBA" id="ARBA00006272"/>
    </source>
</evidence>
<dbReference type="InterPro" id="IPR051464">
    <property type="entry name" value="Peptidase_M42_aminopept"/>
</dbReference>
<dbReference type="GO" id="GO:0046872">
    <property type="term" value="F:metal ion binding"/>
    <property type="evidence" value="ECO:0007669"/>
    <property type="project" value="UniProtKB-UniRule"/>
</dbReference>